<dbReference type="Gene3D" id="3.40.50.450">
    <property type="match status" value="1"/>
</dbReference>
<dbReference type="EMBL" id="CP014226">
    <property type="protein sequence ID" value="AMD01785.1"/>
    <property type="molecule type" value="Genomic_DNA"/>
</dbReference>
<organism evidence="1 2">
    <name type="scientific">Halomonas chromatireducens</name>
    <dbReference type="NCBI Taxonomy" id="507626"/>
    <lineage>
        <taxon>Bacteria</taxon>
        <taxon>Pseudomonadati</taxon>
        <taxon>Pseudomonadota</taxon>
        <taxon>Gammaproteobacteria</taxon>
        <taxon>Oceanospirillales</taxon>
        <taxon>Halomonadaceae</taxon>
        <taxon>Halomonas</taxon>
    </lineage>
</organism>
<protein>
    <recommendedName>
        <fullName evidence="3">Nucleoside 2-deoxyribosyltransferase</fullName>
    </recommendedName>
</protein>
<dbReference type="PATRIC" id="fig|507626.3.peg.2726"/>
<sequence>MFNLLMFNVDWTSGRVNVPVGRIFEYTEDQLSTQFRDSSGNLLLDSLTSLPCIFCEEGTEDELVYVGKIIRARVVGRDLSLEIGFDSEVPSLNNEFLYTNRIELSMPHEFEFSRNHWAVKDVDLYRFLLRNVRPRRQRPTVFQITEHENIEPNLASAMMPFDAAFDAVYDSIREATGDVGLRCRRADNIWENAAIIQDVVSLIDRSRIVIFDCTGRNANVFYEAGIAHTLGRDAILITQNEHDIPFDLRHLRYVKYLNNSEGRASLTQALQTRMRTLLGH</sequence>
<name>A0A0X8HFN8_9GAMM</name>
<dbReference type="KEGG" id="hco:LOKO_02732"/>
<evidence type="ECO:0008006" key="3">
    <source>
        <dbReference type="Google" id="ProtNLM"/>
    </source>
</evidence>
<dbReference type="RefSeq" id="WP_083517589.1">
    <property type="nucleotide sequence ID" value="NZ_CP014226.1"/>
</dbReference>
<proteinExistence type="predicted"/>
<dbReference type="STRING" id="507626.LOKO_02732"/>
<reference evidence="1 2" key="2">
    <citation type="submission" date="2016-02" db="EMBL/GenBank/DDBJ databases">
        <authorList>
            <person name="Wen L."/>
            <person name="He K."/>
            <person name="Yang H."/>
        </authorList>
    </citation>
    <scope>NUCLEOTIDE SEQUENCE [LARGE SCALE GENOMIC DNA]</scope>
    <source>
        <strain evidence="1 2">AGD 8-3</strain>
    </source>
</reference>
<accession>A0A0X8HFN8</accession>
<dbReference type="Proteomes" id="UP000063387">
    <property type="component" value="Chromosome"/>
</dbReference>
<dbReference type="OrthoDB" id="5180013at2"/>
<evidence type="ECO:0000313" key="1">
    <source>
        <dbReference type="EMBL" id="AMD01785.1"/>
    </source>
</evidence>
<dbReference type="AlphaFoldDB" id="A0A0X8HFN8"/>
<evidence type="ECO:0000313" key="2">
    <source>
        <dbReference type="Proteomes" id="UP000063387"/>
    </source>
</evidence>
<gene>
    <name evidence="1" type="ORF">LOKO_02732</name>
</gene>
<keyword evidence="2" id="KW-1185">Reference proteome</keyword>
<reference evidence="1 2" key="1">
    <citation type="journal article" date="2016" name="Genome Announc.">
        <title>Draft Genome Sequence of 'Halomonas chromatireducens' Strain AGD 8-3, a Haloalkaliphilic Chromate- and Selenite-Reducing Gammaproteobacterium.</title>
        <authorList>
            <person name="Sharko F.S."/>
            <person name="Shapovalova A.A."/>
            <person name="Tsygankova S.V."/>
            <person name="Komova A.V."/>
            <person name="Boulygina E.S."/>
            <person name="Teslyuk A.B."/>
            <person name="Gotovtsev P.M."/>
            <person name="Namsaraev Z.B."/>
            <person name="Khijniak T.V."/>
            <person name="Nedoluzhko A.V."/>
            <person name="Vasilov R.G."/>
        </authorList>
    </citation>
    <scope>NUCLEOTIDE SEQUENCE [LARGE SCALE GENOMIC DNA]</scope>
    <source>
        <strain evidence="1 2">AGD 8-3</strain>
    </source>
</reference>